<dbReference type="Gene3D" id="3.60.15.10">
    <property type="entry name" value="Ribonuclease Z/Hydroxyacylglutathione hydrolase-like"/>
    <property type="match status" value="1"/>
</dbReference>
<evidence type="ECO:0000313" key="3">
    <source>
        <dbReference type="EMBL" id="MCT7359484.1"/>
    </source>
</evidence>
<comment type="caution">
    <text evidence="3">The sequence shown here is derived from an EMBL/GenBank/DDBJ whole genome shotgun (WGS) entry which is preliminary data.</text>
</comment>
<dbReference type="Pfam" id="PF00753">
    <property type="entry name" value="Lactamase_B"/>
    <property type="match status" value="1"/>
</dbReference>
<sequence length="295" mass="32557">MTRQPNDDATIRIDSFFHADTSTFTYLLTDKATGQAAIIDPVLDFDQKSGRTSTPFIDDILAQVAQQSLTLKYVLETHAHADHLTAADYIRQHSNAQIVIGADIRQVQGTFKKIFNEDERFVADGRQFDQLVSDGDRLPLGDSNIDVLATPGHTPACVSYRVNQQDVFVGDTLFMPDVGTARCDFPGGDAATLYQSVQRLLSLPDTTVLHLCHDYPPSERPVCSAVTVAEQRADNIHVKAGISETDFIQMRTERDTGLDMPRLILPSLQVNIRAGAFPQAEENGVAYLKLPLNLL</sequence>
<reference evidence="3" key="1">
    <citation type="journal article" date="2022" name="Front. Microbiol.">
        <title>Genome-based taxonomic rearrangement of Oceanobacter-related bacteria including the description of Thalassolituus hydrocarbonoclasticus sp. nov. and Thalassolituus pacificus sp. nov. and emended description of the genus Thalassolituus.</title>
        <authorList>
            <person name="Dong C."/>
            <person name="Wei L."/>
            <person name="Wang J."/>
            <person name="Lai Q."/>
            <person name="Huang Z."/>
            <person name="Shao Z."/>
        </authorList>
    </citation>
    <scope>NUCLEOTIDE SEQUENCE</scope>
    <source>
        <strain evidence="3">59MF3M-4</strain>
    </source>
</reference>
<dbReference type="GO" id="GO:0070813">
    <property type="term" value="P:hydrogen sulfide metabolic process"/>
    <property type="evidence" value="ECO:0007669"/>
    <property type="project" value="TreeGrafter"/>
</dbReference>
<dbReference type="PANTHER" id="PTHR43084:SF1">
    <property type="entry name" value="PERSULFIDE DIOXYGENASE ETHE1, MITOCHONDRIAL"/>
    <property type="match status" value="1"/>
</dbReference>
<organism evidence="3 4">
    <name type="scientific">Thalassolituus pacificus</name>
    <dbReference type="NCBI Taxonomy" id="2975440"/>
    <lineage>
        <taxon>Bacteria</taxon>
        <taxon>Pseudomonadati</taxon>
        <taxon>Pseudomonadota</taxon>
        <taxon>Gammaproteobacteria</taxon>
        <taxon>Oceanospirillales</taxon>
        <taxon>Oceanospirillaceae</taxon>
        <taxon>Thalassolituus</taxon>
    </lineage>
</organism>
<dbReference type="SUPFAM" id="SSF56281">
    <property type="entry name" value="Metallo-hydrolase/oxidoreductase"/>
    <property type="match status" value="1"/>
</dbReference>
<protein>
    <submittedName>
        <fullName evidence="3">MBL fold metallo-hydrolase</fullName>
    </submittedName>
</protein>
<name>A0A9X2WFI1_9GAMM</name>
<keyword evidence="1" id="KW-0479">Metal-binding</keyword>
<dbReference type="InterPro" id="IPR051682">
    <property type="entry name" value="Mito_Persulfide_Diox"/>
</dbReference>
<feature type="domain" description="Metallo-beta-lactamase" evidence="2">
    <location>
        <begin position="22"/>
        <end position="213"/>
    </location>
</feature>
<accession>A0A9X2WFI1</accession>
<dbReference type="InterPro" id="IPR036866">
    <property type="entry name" value="RibonucZ/Hydroxyglut_hydro"/>
</dbReference>
<evidence type="ECO:0000259" key="2">
    <source>
        <dbReference type="SMART" id="SM00849"/>
    </source>
</evidence>
<evidence type="ECO:0000313" key="4">
    <source>
        <dbReference type="Proteomes" id="UP001147830"/>
    </source>
</evidence>
<keyword evidence="4" id="KW-1185">Reference proteome</keyword>
<dbReference type="GO" id="GO:0006749">
    <property type="term" value="P:glutathione metabolic process"/>
    <property type="evidence" value="ECO:0007669"/>
    <property type="project" value="InterPro"/>
</dbReference>
<dbReference type="RefSeq" id="WP_260976353.1">
    <property type="nucleotide sequence ID" value="NZ_JAOANI010000019.1"/>
</dbReference>
<dbReference type="Proteomes" id="UP001147830">
    <property type="component" value="Unassembled WGS sequence"/>
</dbReference>
<gene>
    <name evidence="3" type="ORF">NYR02_10660</name>
</gene>
<evidence type="ECO:0000256" key="1">
    <source>
        <dbReference type="ARBA" id="ARBA00022723"/>
    </source>
</evidence>
<dbReference type="GO" id="GO:0046872">
    <property type="term" value="F:metal ion binding"/>
    <property type="evidence" value="ECO:0007669"/>
    <property type="project" value="UniProtKB-KW"/>
</dbReference>
<dbReference type="InterPro" id="IPR001279">
    <property type="entry name" value="Metallo-B-lactamas"/>
</dbReference>
<proteinExistence type="predicted"/>
<dbReference type="CDD" id="cd07724">
    <property type="entry name" value="POD-like_MBL-fold"/>
    <property type="match status" value="1"/>
</dbReference>
<reference evidence="3" key="2">
    <citation type="submission" date="2022-08" db="EMBL/GenBank/DDBJ databases">
        <authorList>
            <person name="Dong C."/>
        </authorList>
    </citation>
    <scope>NUCLEOTIDE SEQUENCE</scope>
    <source>
        <strain evidence="3">59MF3M-4</strain>
    </source>
</reference>
<dbReference type="SMART" id="SM00849">
    <property type="entry name" value="Lactamase_B"/>
    <property type="match status" value="1"/>
</dbReference>
<dbReference type="GO" id="GO:0050313">
    <property type="term" value="F:sulfur dioxygenase activity"/>
    <property type="evidence" value="ECO:0007669"/>
    <property type="project" value="InterPro"/>
</dbReference>
<dbReference type="EMBL" id="JAOANI010000019">
    <property type="protein sequence ID" value="MCT7359484.1"/>
    <property type="molecule type" value="Genomic_DNA"/>
</dbReference>
<dbReference type="AlphaFoldDB" id="A0A9X2WFI1"/>
<dbReference type="InterPro" id="IPR044528">
    <property type="entry name" value="POD-like_MBL-fold"/>
</dbReference>
<dbReference type="PANTHER" id="PTHR43084">
    <property type="entry name" value="PERSULFIDE DIOXYGENASE ETHE1"/>
    <property type="match status" value="1"/>
</dbReference>